<evidence type="ECO:0000313" key="2">
    <source>
        <dbReference type="EMBL" id="ADL18914.1"/>
    </source>
</evidence>
<dbReference type="SMART" id="SM00849">
    <property type="entry name" value="Lactamase_B"/>
    <property type="match status" value="1"/>
</dbReference>
<dbReference type="SUPFAM" id="SSF56281">
    <property type="entry name" value="Metallo-hydrolase/oxidoreductase"/>
    <property type="match status" value="1"/>
</dbReference>
<dbReference type="PANTHER" id="PTHR42951">
    <property type="entry name" value="METALLO-BETA-LACTAMASE DOMAIN-CONTAINING"/>
    <property type="match status" value="1"/>
</dbReference>
<proteinExistence type="predicted"/>
<dbReference type="AlphaFoldDB" id="D9Q0S6"/>
<keyword evidence="3" id="KW-1185">Reference proteome</keyword>
<feature type="domain" description="Metallo-beta-lactamase" evidence="1">
    <location>
        <begin position="14"/>
        <end position="209"/>
    </location>
</feature>
<dbReference type="eggNOG" id="arCOG00505">
    <property type="taxonomic scope" value="Archaea"/>
</dbReference>
<dbReference type="Proteomes" id="UP000000346">
    <property type="component" value="Chromosome"/>
</dbReference>
<accession>D9Q0S6</accession>
<dbReference type="InterPro" id="IPR037482">
    <property type="entry name" value="ST1585_MBL-fold"/>
</dbReference>
<dbReference type="InterPro" id="IPR050855">
    <property type="entry name" value="NDM-1-like"/>
</dbReference>
<dbReference type="HOGENOM" id="CLU_061385_0_0_2"/>
<sequence>MKVIDVSPGELRGYISSFVIVDEKVAVVDPGPESAYDKLRSGLEALGVKPDLIVVTHVHLDHAGSAAHLLKDFPSAIVFSHPRGVPHIVDPSKLYDASFKVAPILPRTYGKPLAASPERVFPAEDGKVLELGSSRVRVIYTPGHASHHMSLLLEPDGIIFTGDSAGVIFTVKGHEVMLPTTPPPFKPMMYVESIDKMASLKPRSIAPTHFGIHGDAMAWLERAKSQVTLWLKLIKGSSDHSYGVLEDLLAKNDDHVRSLLSDGEEFMIKGFLENTIDGLVDAVKRGEPLPA</sequence>
<dbReference type="CDD" id="cd07726">
    <property type="entry name" value="ST1585-like_MBL-fold"/>
    <property type="match status" value="1"/>
</dbReference>
<dbReference type="EMBL" id="CP001742">
    <property type="protein sequence ID" value="ADL18914.1"/>
    <property type="molecule type" value="Genomic_DNA"/>
</dbReference>
<dbReference type="PANTHER" id="PTHR42951:SF4">
    <property type="entry name" value="ACYL-COENZYME A THIOESTERASE MBLAC2"/>
    <property type="match status" value="1"/>
</dbReference>
<reference evidence="2 3" key="1">
    <citation type="journal article" date="2010" name="Appl. Environ. Microbiol.">
        <title>The genome sequence of the crenarchaeon Acidilobus saccharovorans supports a new order, Acidilobales, and suggests an important ecological role in terrestrial acidic hot springs.</title>
        <authorList>
            <person name="Mardanov A.V."/>
            <person name="Svetlitchnyi V.A."/>
            <person name="Beletsky A.V."/>
            <person name="Prokofeva M.I."/>
            <person name="Bonch-Osmolovskaya E.A."/>
            <person name="Ravin N.V."/>
            <person name="Skryabin K.G."/>
        </authorList>
    </citation>
    <scope>NUCLEOTIDE SEQUENCE [LARGE SCALE GENOMIC DNA]</scope>
    <source>
        <strain evidence="3">DSM 16705 / JCM 18335 / VKM B-2471 / 345-15</strain>
    </source>
</reference>
<name>D9Q0S6_ACIS3</name>
<protein>
    <submittedName>
        <fullName evidence="2">Beta-lactamase-like protein</fullName>
    </submittedName>
</protein>
<dbReference type="InterPro" id="IPR036866">
    <property type="entry name" value="RibonucZ/Hydroxyglut_hydro"/>
</dbReference>
<dbReference type="InParanoid" id="D9Q0S6"/>
<evidence type="ECO:0000313" key="3">
    <source>
        <dbReference type="Proteomes" id="UP000000346"/>
    </source>
</evidence>
<dbReference type="Pfam" id="PF00753">
    <property type="entry name" value="Lactamase_B"/>
    <property type="match status" value="1"/>
</dbReference>
<gene>
    <name evidence="2" type="ordered locus">ASAC_0507</name>
</gene>
<dbReference type="InterPro" id="IPR001279">
    <property type="entry name" value="Metallo-B-lactamas"/>
</dbReference>
<dbReference type="Gene3D" id="3.60.15.10">
    <property type="entry name" value="Ribonuclease Z/Hydroxyacylglutathione hydrolase-like"/>
    <property type="match status" value="1"/>
</dbReference>
<organism evidence="2 3">
    <name type="scientific">Acidilobus saccharovorans (strain DSM 16705 / JCM 18335 / VKM B-2471 / 345-15)</name>
    <dbReference type="NCBI Taxonomy" id="666510"/>
    <lineage>
        <taxon>Archaea</taxon>
        <taxon>Thermoproteota</taxon>
        <taxon>Thermoprotei</taxon>
        <taxon>Acidilobales</taxon>
        <taxon>Acidilobaceae</taxon>
        <taxon>Acidilobus</taxon>
    </lineage>
</organism>
<evidence type="ECO:0000259" key="1">
    <source>
        <dbReference type="SMART" id="SM00849"/>
    </source>
</evidence>
<dbReference type="KEGG" id="asc:ASAC_0507"/>